<sequence length="81" mass="8916">MGLPRHSTKPPPNSTSQDSFPLAMYKSALSASFLQAATFRQNLWPPCIHSDIEDCSSTTLLARAELKSFAMLDSLVTFVQL</sequence>
<dbReference type="EMBL" id="KI913120">
    <property type="protein sequence ID" value="ETV83510.1"/>
    <property type="molecule type" value="Genomic_DNA"/>
</dbReference>
<accession>W4GUU5</accession>
<proteinExistence type="predicted"/>
<name>W4GUU5_APHAT</name>
<protein>
    <submittedName>
        <fullName evidence="1">Uncharacterized protein</fullName>
    </submittedName>
</protein>
<dbReference type="VEuPathDB" id="FungiDB:H257_04224"/>
<reference evidence="1" key="1">
    <citation type="submission" date="2013-12" db="EMBL/GenBank/DDBJ databases">
        <title>The Genome Sequence of Aphanomyces astaci APO3.</title>
        <authorList>
            <consortium name="The Broad Institute Genomics Platform"/>
            <person name="Russ C."/>
            <person name="Tyler B."/>
            <person name="van West P."/>
            <person name="Dieguez-Uribeondo J."/>
            <person name="Young S.K."/>
            <person name="Zeng Q."/>
            <person name="Gargeya S."/>
            <person name="Fitzgerald M."/>
            <person name="Abouelleil A."/>
            <person name="Alvarado L."/>
            <person name="Chapman S.B."/>
            <person name="Gainer-Dewar J."/>
            <person name="Goldberg J."/>
            <person name="Griggs A."/>
            <person name="Gujja S."/>
            <person name="Hansen M."/>
            <person name="Howarth C."/>
            <person name="Imamovic A."/>
            <person name="Ireland A."/>
            <person name="Larimer J."/>
            <person name="McCowan C."/>
            <person name="Murphy C."/>
            <person name="Pearson M."/>
            <person name="Poon T.W."/>
            <person name="Priest M."/>
            <person name="Roberts A."/>
            <person name="Saif S."/>
            <person name="Shea T."/>
            <person name="Sykes S."/>
            <person name="Wortman J."/>
            <person name="Nusbaum C."/>
            <person name="Birren B."/>
        </authorList>
    </citation>
    <scope>NUCLEOTIDE SEQUENCE [LARGE SCALE GENOMIC DNA]</scope>
    <source>
        <strain evidence="1">APO3</strain>
    </source>
</reference>
<evidence type="ECO:0000313" key="1">
    <source>
        <dbReference type="EMBL" id="ETV83510.1"/>
    </source>
</evidence>
<organism evidence="1">
    <name type="scientific">Aphanomyces astaci</name>
    <name type="common">Crayfish plague agent</name>
    <dbReference type="NCBI Taxonomy" id="112090"/>
    <lineage>
        <taxon>Eukaryota</taxon>
        <taxon>Sar</taxon>
        <taxon>Stramenopiles</taxon>
        <taxon>Oomycota</taxon>
        <taxon>Saprolegniomycetes</taxon>
        <taxon>Saprolegniales</taxon>
        <taxon>Verrucalvaceae</taxon>
        <taxon>Aphanomyces</taxon>
    </lineage>
</organism>
<gene>
    <name evidence="1" type="ORF">H257_04224</name>
</gene>
<dbReference type="AlphaFoldDB" id="W4GUU5"/>
<dbReference type="GeneID" id="20806220"/>
<dbReference type="RefSeq" id="XP_009826940.1">
    <property type="nucleotide sequence ID" value="XM_009828638.1"/>
</dbReference>